<dbReference type="AlphaFoldDB" id="A0A1I6MKP6"/>
<dbReference type="InterPro" id="IPR018247">
    <property type="entry name" value="EF_Hand_1_Ca_BS"/>
</dbReference>
<dbReference type="Pfam" id="PF13403">
    <property type="entry name" value="Hint_2"/>
    <property type="match status" value="1"/>
</dbReference>
<evidence type="ECO:0000313" key="2">
    <source>
        <dbReference type="EMBL" id="SFS16252.1"/>
    </source>
</evidence>
<proteinExistence type="predicted"/>
<dbReference type="STRING" id="1123755.SAMN05444714_1975"/>
<protein>
    <submittedName>
        <fullName evidence="2">Hint domain-containing protein</fullName>
    </submittedName>
</protein>
<dbReference type="InterPro" id="IPR036844">
    <property type="entry name" value="Hint_dom_sf"/>
</dbReference>
<dbReference type="EMBL" id="FOZM01000001">
    <property type="protein sequence ID" value="SFS16252.1"/>
    <property type="molecule type" value="Genomic_DNA"/>
</dbReference>
<organism evidence="2 3">
    <name type="scientific">Yoonia litorea</name>
    <dbReference type="NCBI Taxonomy" id="1123755"/>
    <lineage>
        <taxon>Bacteria</taxon>
        <taxon>Pseudomonadati</taxon>
        <taxon>Pseudomonadota</taxon>
        <taxon>Alphaproteobacteria</taxon>
        <taxon>Rhodobacterales</taxon>
        <taxon>Paracoccaceae</taxon>
        <taxon>Yoonia</taxon>
    </lineage>
</organism>
<evidence type="ECO:0000259" key="1">
    <source>
        <dbReference type="Pfam" id="PF13403"/>
    </source>
</evidence>
<dbReference type="SUPFAM" id="SSF51294">
    <property type="entry name" value="Hedgehog/intein (Hint) domain"/>
    <property type="match status" value="1"/>
</dbReference>
<reference evidence="2 3" key="1">
    <citation type="submission" date="2016-10" db="EMBL/GenBank/DDBJ databases">
        <authorList>
            <person name="de Groot N.N."/>
        </authorList>
    </citation>
    <scope>NUCLEOTIDE SEQUENCE [LARGE SCALE GENOMIC DNA]</scope>
    <source>
        <strain evidence="2 3">DSM 29433</strain>
    </source>
</reference>
<sequence length="316" mass="34043">MSLLTLTFPIGTVATVSKIRGRWVVTSVNQEPVTLTINDFDGDGFISNNEWDPVAGGGGGNDRGQTNYLYAGGGSAGTLYFTTGGTFSVGQNVSGIMSSLSNFFEADVSGLICFANGTVIETANGPLAIEHLSVGDLVVTRDRGLQPIRWIGQRQVTASDMASNAKLAPVRIVAGALGEGIPKRDLCVSRQHRIMLASPIAERMFGRREILVAAIKLTDWPGIFLDGQLSGVTYYHMLFDRHEVVMAEGAWTESLFTGPEALRSLPPAAREEIDLLFPDLISGEPLTEPARPIAENGARLRRLVARHMANQKPLFS</sequence>
<feature type="domain" description="Hedgehog/Intein (Hint)" evidence="1">
    <location>
        <begin position="112"/>
        <end position="258"/>
    </location>
</feature>
<dbReference type="Gene3D" id="2.170.16.10">
    <property type="entry name" value="Hedgehog/Intein (Hint) domain"/>
    <property type="match status" value="1"/>
</dbReference>
<name>A0A1I6MKP6_9RHOB</name>
<gene>
    <name evidence="2" type="ORF">SAMN05444714_1975</name>
</gene>
<dbReference type="PROSITE" id="PS00018">
    <property type="entry name" value="EF_HAND_1"/>
    <property type="match status" value="1"/>
</dbReference>
<evidence type="ECO:0000313" key="3">
    <source>
        <dbReference type="Proteomes" id="UP000198926"/>
    </source>
</evidence>
<dbReference type="InterPro" id="IPR028992">
    <property type="entry name" value="Hedgehog/Intein_dom"/>
</dbReference>
<accession>A0A1I6MKP6</accession>
<dbReference type="Proteomes" id="UP000198926">
    <property type="component" value="Unassembled WGS sequence"/>
</dbReference>
<dbReference type="OrthoDB" id="6305173at2"/>
<keyword evidence="3" id="KW-1185">Reference proteome</keyword>